<keyword evidence="3" id="KW-1185">Reference proteome</keyword>
<accession>A0A164REV5</accession>
<feature type="compositionally biased region" description="Acidic residues" evidence="1">
    <location>
        <begin position="521"/>
        <end position="530"/>
    </location>
</feature>
<feature type="compositionally biased region" description="Polar residues" evidence="1">
    <location>
        <begin position="534"/>
        <end position="549"/>
    </location>
</feature>
<feature type="region of interest" description="Disordered" evidence="1">
    <location>
        <begin position="885"/>
        <end position="945"/>
    </location>
</feature>
<feature type="region of interest" description="Disordered" evidence="1">
    <location>
        <begin position="726"/>
        <end position="784"/>
    </location>
</feature>
<evidence type="ECO:0000313" key="2">
    <source>
        <dbReference type="EMBL" id="KZS90490.1"/>
    </source>
</evidence>
<feature type="region of interest" description="Disordered" evidence="1">
    <location>
        <begin position="859"/>
        <end position="878"/>
    </location>
</feature>
<feature type="region of interest" description="Disordered" evidence="1">
    <location>
        <begin position="507"/>
        <end position="568"/>
    </location>
</feature>
<sequence length="945" mass="107027">MDKLSDEIIALIIYELADPSAFSLTSRRHLTISGDVHVRASYFLVRHGPSDAFFAALSHPSLLSPKMLDLLVRLGAHLSRYLLQIAISHYFRAQCHFIKGRWVRGMDLECFTHLLQIGVKLYGSVPTGKAEDDGTLFMKWLEDRKFGFTRGIDYEQLEELFVKYKFIPFSSKDPLVLQLPLAFATEPRLLPLAAANGFVMDQKYKNFLFRKIFEKREGSETAKIVQRVKELCQLDSTLYLSRTVAAEVCMEARQNAQAYEALKILDSEGVLLFQLGDLVEDLLKTFAETRSITVYPTYATVRHLFTDFPSSHPTARLAVLLTFFSSHIHTKSCPTGCHHYPPDVLPEMLENCHLVPLTRDDVVALLCNPFVESHKRLFAYAKMQGLLKSKASREEMAIEVALKSYHTASKGKFLKAICRSYPNVQIAVRRDIALYHLPGGVKLPDPFDTLACGRFVAPFSRPLRSTTDDLNEDDEDNDELTFDIEDETLYMDDHTIPPHVTDVDDMDVDMDDHAHSTPDGNGDEWSDGEDLSQGHEQAQITPQNATTEELATDKSATALGGRDRNKRKLGSITQDTLTKRIGLDEQGMRPARRRWWNNRPIPTADYTAKLPFPSDALHVAKWAYDTYGPRDLATSIFMTHAVANCYRSVIEHFVRLPKDQRVPITFRHFEILAHLGKSPLQIMWKMVLEMEFLASEEDWLSSCDVALYKSAVGTAAEDKIFKMETPEVEERVGRKAKKSSSPEVPTTAPSPPSSPNPRKRPRRSAASHVSSYIVPGSDDDAIKEDEDAYYTSDDEDDDDDEDEDEDFEVRTWKRARVSDASVGSVTSRKGKGKAESDLQTWIKHFGLLLKNEERKFKERKALAKPDAEAGKPRLSKTDFHRALSTNLRLLRQEEKRRRTSGAPGTPQRPSNGIELFNGDDYSSSDEEYMHMRPAKRPRIIGSPQI</sequence>
<dbReference type="STRING" id="1314777.A0A164REV5"/>
<protein>
    <submittedName>
        <fullName evidence="2">Uncharacterized protein</fullName>
    </submittedName>
</protein>
<name>A0A164REV5_9AGAM</name>
<organism evidence="2 3">
    <name type="scientific">Sistotremastrum niveocremeum HHB9708</name>
    <dbReference type="NCBI Taxonomy" id="1314777"/>
    <lineage>
        <taxon>Eukaryota</taxon>
        <taxon>Fungi</taxon>
        <taxon>Dikarya</taxon>
        <taxon>Basidiomycota</taxon>
        <taxon>Agaricomycotina</taxon>
        <taxon>Agaricomycetes</taxon>
        <taxon>Sistotremastrales</taxon>
        <taxon>Sistotremastraceae</taxon>
        <taxon>Sertulicium</taxon>
        <taxon>Sertulicium niveocremeum</taxon>
    </lineage>
</organism>
<dbReference type="AlphaFoldDB" id="A0A164REV5"/>
<dbReference type="Proteomes" id="UP000076722">
    <property type="component" value="Unassembled WGS sequence"/>
</dbReference>
<proteinExistence type="predicted"/>
<dbReference type="OrthoDB" id="270318at2759"/>
<dbReference type="EMBL" id="KV419421">
    <property type="protein sequence ID" value="KZS90490.1"/>
    <property type="molecule type" value="Genomic_DNA"/>
</dbReference>
<reference evidence="2 3" key="1">
    <citation type="journal article" date="2016" name="Mol. Biol. Evol.">
        <title>Comparative Genomics of Early-Diverging Mushroom-Forming Fungi Provides Insights into the Origins of Lignocellulose Decay Capabilities.</title>
        <authorList>
            <person name="Nagy L.G."/>
            <person name="Riley R."/>
            <person name="Tritt A."/>
            <person name="Adam C."/>
            <person name="Daum C."/>
            <person name="Floudas D."/>
            <person name="Sun H."/>
            <person name="Yadav J.S."/>
            <person name="Pangilinan J."/>
            <person name="Larsson K.H."/>
            <person name="Matsuura K."/>
            <person name="Barry K."/>
            <person name="Labutti K."/>
            <person name="Kuo R."/>
            <person name="Ohm R.A."/>
            <person name="Bhattacharya S.S."/>
            <person name="Shirouzu T."/>
            <person name="Yoshinaga Y."/>
            <person name="Martin F.M."/>
            <person name="Grigoriev I.V."/>
            <person name="Hibbett D.S."/>
        </authorList>
    </citation>
    <scope>NUCLEOTIDE SEQUENCE [LARGE SCALE GENOMIC DNA]</scope>
    <source>
        <strain evidence="2 3">HHB9708</strain>
    </source>
</reference>
<evidence type="ECO:0000256" key="1">
    <source>
        <dbReference type="SAM" id="MobiDB-lite"/>
    </source>
</evidence>
<evidence type="ECO:0000313" key="3">
    <source>
        <dbReference type="Proteomes" id="UP000076722"/>
    </source>
</evidence>
<gene>
    <name evidence="2" type="ORF">SISNIDRAFT_457642</name>
</gene>